<keyword evidence="3" id="KW-1185">Reference proteome</keyword>
<evidence type="ECO:0000259" key="1">
    <source>
        <dbReference type="Pfam" id="PF19192"/>
    </source>
</evidence>
<sequence length="545" mass="62598">MNAIELTPTAIIQNSILSSVYIDDKIVEPFTEKNATNEQYYNVSQGLFNSFRGAKKTIDFYRYNKNWNDDVDYIFKNRDLLILDWQLDDTQALKQPETLKILKKAVQTDNLHFVSIYTESKNLDEILYSIKAYFDNSFNKESQNACEVMLEALEAELGIDTLKLFRAHDKFFFQLALTTGELKQTKLNELKSKIQNELGNNYRIFMQGLKKVNIDLTKACDVLGYYVHEEPLFDDLDYPTEVKTDYIADNFIVVNHTIIQVTSKNNPEPKDLFDFFTNAIQKVAGNLLTLISLEVRGLLRESSGFVGKDADLIKDEILFHQLDKKEAFIEFLMSIIKSHTISYFDHKQGKLKSVTAAFWNIYKKDKNLEASIDSFSKDEVQILAEIKKLNVYYNILHIQKYSGSALRFGDIFFTVDQNGKRDGRFFLCVTAHCDCLNPKENIKNNFFFVGGNTGDINKLIKEGDGVFCSYIKNDTGVSAVNWNPKPVIINIPDSKIYDNKLVGKDGLQNQYTLVYHSTLKENYTQRMANNSFAHAMRVGIDFASL</sequence>
<evidence type="ECO:0000313" key="2">
    <source>
        <dbReference type="EMBL" id="MEX6691013.1"/>
    </source>
</evidence>
<dbReference type="InterPro" id="IPR043834">
    <property type="entry name" value="REC"/>
</dbReference>
<dbReference type="Pfam" id="PF19192">
    <property type="entry name" value="Response_reg_2"/>
    <property type="match status" value="1"/>
</dbReference>
<feature type="domain" description="Response receiver" evidence="1">
    <location>
        <begin position="18"/>
        <end position="142"/>
    </location>
</feature>
<accession>A0ABV3ZMF0</accession>
<evidence type="ECO:0000313" key="3">
    <source>
        <dbReference type="Proteomes" id="UP001560573"/>
    </source>
</evidence>
<gene>
    <name evidence="2" type="ORF">QTN47_26125</name>
</gene>
<dbReference type="Proteomes" id="UP001560573">
    <property type="component" value="Unassembled WGS sequence"/>
</dbReference>
<dbReference type="RefSeq" id="WP_369332429.1">
    <property type="nucleotide sequence ID" value="NZ_JAULBC010000012.1"/>
</dbReference>
<dbReference type="EMBL" id="JAULBC010000012">
    <property type="protein sequence ID" value="MEX6691013.1"/>
    <property type="molecule type" value="Genomic_DNA"/>
</dbReference>
<comment type="caution">
    <text evidence="2">The sequence shown here is derived from an EMBL/GenBank/DDBJ whole genome shotgun (WGS) entry which is preliminary data.</text>
</comment>
<reference evidence="2 3" key="1">
    <citation type="submission" date="2023-07" db="EMBL/GenBank/DDBJ databases">
        <authorList>
            <person name="Lian W.-H."/>
        </authorList>
    </citation>
    <scope>NUCLEOTIDE SEQUENCE [LARGE SCALE GENOMIC DNA]</scope>
    <source>
        <strain evidence="2 3">SYSU DXS3180</strain>
    </source>
</reference>
<name>A0ABV3ZMF0_9BACT</name>
<organism evidence="2 3">
    <name type="scientific">Danxiaibacter flavus</name>
    <dbReference type="NCBI Taxonomy" id="3049108"/>
    <lineage>
        <taxon>Bacteria</taxon>
        <taxon>Pseudomonadati</taxon>
        <taxon>Bacteroidota</taxon>
        <taxon>Chitinophagia</taxon>
        <taxon>Chitinophagales</taxon>
        <taxon>Chitinophagaceae</taxon>
        <taxon>Danxiaibacter</taxon>
    </lineage>
</organism>
<proteinExistence type="predicted"/>
<protein>
    <submittedName>
        <fullName evidence="2">Response regulator receiver domain</fullName>
    </submittedName>
</protein>